<sequence length="104" mass="11382">MTTAASRSGSIAVETTDQGLPIKIDIEADELRRAPGDLAAEILRLCKRAAGRAGLAQRIQLQEAGMSSDMLTLTGLPTAEDIAREEYLEESEHDYEPQSWLRPI</sequence>
<protein>
    <submittedName>
        <fullName evidence="1">Uncharacterized protein</fullName>
    </submittedName>
</protein>
<proteinExistence type="predicted"/>
<keyword evidence="2" id="KW-1185">Reference proteome</keyword>
<gene>
    <name evidence="1" type="ORF">AB0H72_23655</name>
</gene>
<accession>A0ABV3FDA8</accession>
<evidence type="ECO:0000313" key="2">
    <source>
        <dbReference type="Proteomes" id="UP001551658"/>
    </source>
</evidence>
<reference evidence="1 2" key="1">
    <citation type="submission" date="2024-06" db="EMBL/GenBank/DDBJ databases">
        <title>The Natural Products Discovery Center: Release of the First 8490 Sequenced Strains for Exploring Actinobacteria Biosynthetic Diversity.</title>
        <authorList>
            <person name="Kalkreuter E."/>
            <person name="Kautsar S.A."/>
            <person name="Yang D."/>
            <person name="Bader C.D."/>
            <person name="Teijaro C.N."/>
            <person name="Fluegel L."/>
            <person name="Davis C.M."/>
            <person name="Simpson J.R."/>
            <person name="Lauterbach L."/>
            <person name="Steele A.D."/>
            <person name="Gui C."/>
            <person name="Meng S."/>
            <person name="Li G."/>
            <person name="Viehrig K."/>
            <person name="Ye F."/>
            <person name="Su P."/>
            <person name="Kiefer A.F."/>
            <person name="Nichols A."/>
            <person name="Cepeda A.J."/>
            <person name="Yan W."/>
            <person name="Fan B."/>
            <person name="Jiang Y."/>
            <person name="Adhikari A."/>
            <person name="Zheng C.-J."/>
            <person name="Schuster L."/>
            <person name="Cowan T.M."/>
            <person name="Smanski M.J."/>
            <person name="Chevrette M.G."/>
            <person name="De Carvalho L.P.S."/>
            <person name="Shen B."/>
        </authorList>
    </citation>
    <scope>NUCLEOTIDE SEQUENCE [LARGE SCALE GENOMIC DNA]</scope>
    <source>
        <strain evidence="1 2">NPDC050671</strain>
    </source>
</reference>
<dbReference type="Proteomes" id="UP001551658">
    <property type="component" value="Unassembled WGS sequence"/>
</dbReference>
<comment type="caution">
    <text evidence="1">The sequence shown here is derived from an EMBL/GenBank/DDBJ whole genome shotgun (WGS) entry which is preliminary data.</text>
</comment>
<name>A0ABV3FDA8_9NOCA</name>
<organism evidence="1 2">
    <name type="scientific">Nocardia fusca</name>
    <dbReference type="NCBI Taxonomy" id="941183"/>
    <lineage>
        <taxon>Bacteria</taxon>
        <taxon>Bacillati</taxon>
        <taxon>Actinomycetota</taxon>
        <taxon>Actinomycetes</taxon>
        <taxon>Mycobacteriales</taxon>
        <taxon>Nocardiaceae</taxon>
        <taxon>Nocardia</taxon>
    </lineage>
</organism>
<evidence type="ECO:0000313" key="1">
    <source>
        <dbReference type="EMBL" id="MEV0365697.1"/>
    </source>
</evidence>
<dbReference type="EMBL" id="JBFAIH010000015">
    <property type="protein sequence ID" value="MEV0365697.1"/>
    <property type="molecule type" value="Genomic_DNA"/>
</dbReference>
<dbReference type="RefSeq" id="WP_357982473.1">
    <property type="nucleotide sequence ID" value="NZ_JBFAIH010000015.1"/>
</dbReference>